<dbReference type="EMBL" id="WESC01000002">
    <property type="protein sequence ID" value="KAB7742149.1"/>
    <property type="molecule type" value="Genomic_DNA"/>
</dbReference>
<dbReference type="Pfam" id="PF13578">
    <property type="entry name" value="Methyltransf_24"/>
    <property type="match status" value="1"/>
</dbReference>
<dbReference type="GO" id="GO:0008168">
    <property type="term" value="F:methyltransferase activity"/>
    <property type="evidence" value="ECO:0007669"/>
    <property type="project" value="UniProtKB-KW"/>
</dbReference>
<name>A0A6N6VM71_9HYPH</name>
<proteinExistence type="predicted"/>
<dbReference type="GO" id="GO:0032259">
    <property type="term" value="P:methylation"/>
    <property type="evidence" value="ECO:0007669"/>
    <property type="project" value="UniProtKB-KW"/>
</dbReference>
<evidence type="ECO:0000313" key="2">
    <source>
        <dbReference type="Proteomes" id="UP000468901"/>
    </source>
</evidence>
<reference evidence="1 2" key="1">
    <citation type="submission" date="2019-09" db="EMBL/GenBank/DDBJ databases">
        <title>Parvibaculum sedimenti sp. nov., isolated from sediment.</title>
        <authorList>
            <person name="Wang Y."/>
        </authorList>
    </citation>
    <scope>NUCLEOTIDE SEQUENCE [LARGE SCALE GENOMIC DNA]</scope>
    <source>
        <strain evidence="1 2">HXT-9</strain>
    </source>
</reference>
<sequence>MSDARMETSDNGYVFTAHWFEYNAKNLWERLIPQVKPQKILEIGSFEGASACYLIDKLGPEYPLEIHCIDSWEGGIEHQTRGVDMNSTEKLFHDNLRLAIAASPNPVDLVVHKERSDSALAKLLSAGKAGYFDFIYVDGSHQAPDVLFDAVVGFKLLRIGGTMAFDDYLWAEPLPGGKDPLRMPKPAIDAFVNLNLRKLQLLNAPCIQLYVQKIAD</sequence>
<dbReference type="InterPro" id="IPR029063">
    <property type="entry name" value="SAM-dependent_MTases_sf"/>
</dbReference>
<evidence type="ECO:0000313" key="1">
    <source>
        <dbReference type="EMBL" id="KAB7742149.1"/>
    </source>
</evidence>
<dbReference type="SUPFAM" id="SSF53335">
    <property type="entry name" value="S-adenosyl-L-methionine-dependent methyltransferases"/>
    <property type="match status" value="1"/>
</dbReference>
<dbReference type="AlphaFoldDB" id="A0A6N6VM71"/>
<keyword evidence="1" id="KW-0808">Transferase</keyword>
<accession>A0A6N6VM71</accession>
<gene>
    <name evidence="1" type="ORF">F2P47_02430</name>
</gene>
<dbReference type="Proteomes" id="UP000468901">
    <property type="component" value="Unassembled WGS sequence"/>
</dbReference>
<keyword evidence="2" id="KW-1185">Reference proteome</keyword>
<keyword evidence="1" id="KW-0489">Methyltransferase</keyword>
<dbReference type="PANTHER" id="PTHR37909">
    <property type="entry name" value="S-ADENOSYL-L-METHIONINE-DEPENDENT METHYLTRANSFERASES SUPERFAMILY PROTEIN"/>
    <property type="match status" value="1"/>
</dbReference>
<organism evidence="1 2">
    <name type="scientific">Parvibaculum sedimenti</name>
    <dbReference type="NCBI Taxonomy" id="2608632"/>
    <lineage>
        <taxon>Bacteria</taxon>
        <taxon>Pseudomonadati</taxon>
        <taxon>Pseudomonadota</taxon>
        <taxon>Alphaproteobacteria</taxon>
        <taxon>Hyphomicrobiales</taxon>
        <taxon>Parvibaculaceae</taxon>
        <taxon>Parvibaculum</taxon>
    </lineage>
</organism>
<protein>
    <submittedName>
        <fullName evidence="1">Class I SAM-dependent methyltransferase</fullName>
    </submittedName>
</protein>
<dbReference type="Gene3D" id="3.40.50.150">
    <property type="entry name" value="Vaccinia Virus protein VP39"/>
    <property type="match status" value="1"/>
</dbReference>
<dbReference type="PANTHER" id="PTHR37909:SF1">
    <property type="entry name" value="S-ADENOSYL-L-METHIONINE-DEPENDENT METHYLTRANSFERASES SUPERFAMILY PROTEIN"/>
    <property type="match status" value="1"/>
</dbReference>
<comment type="caution">
    <text evidence="1">The sequence shown here is derived from an EMBL/GenBank/DDBJ whole genome shotgun (WGS) entry which is preliminary data.</text>
</comment>